<organism evidence="9">
    <name type="scientific">Parasteatoda tepidariorum</name>
    <name type="common">Common house spider</name>
    <name type="synonym">Achaearanea tepidariorum</name>
    <dbReference type="NCBI Taxonomy" id="114398"/>
    <lineage>
        <taxon>Eukaryota</taxon>
        <taxon>Metazoa</taxon>
        <taxon>Ecdysozoa</taxon>
        <taxon>Arthropoda</taxon>
        <taxon>Chelicerata</taxon>
        <taxon>Arachnida</taxon>
        <taxon>Araneae</taxon>
        <taxon>Araneomorphae</taxon>
        <taxon>Entelegynae</taxon>
        <taxon>Araneoidea</taxon>
        <taxon>Theridiidae</taxon>
        <taxon>Parasteatoda</taxon>
    </lineage>
</organism>
<dbReference type="SUPFAM" id="SSF50998">
    <property type="entry name" value="Quinoprotein alcohol dehydrogenase-like"/>
    <property type="match status" value="1"/>
</dbReference>
<proteinExistence type="evidence at transcript level"/>
<dbReference type="Gene3D" id="2.130.10.10">
    <property type="entry name" value="YVTN repeat-like/Quinoprotein amine dehydrogenase"/>
    <property type="match status" value="3"/>
</dbReference>
<dbReference type="Pfam" id="PF23869">
    <property type="entry name" value="Beta-prop_WDR75_1st"/>
    <property type="match status" value="1"/>
</dbReference>
<dbReference type="GO" id="GO:0003723">
    <property type="term" value="F:RNA binding"/>
    <property type="evidence" value="ECO:0007669"/>
    <property type="project" value="InterPro"/>
</dbReference>
<reference evidence="9" key="1">
    <citation type="journal article" date="2016" name="Mol. Ecol. Resour.">
        <title>Evaluation of the impact of RNA preservation methods of spiders for de novo transcriptome assembly.</title>
        <authorList>
            <person name="Kono N."/>
            <person name="Nakamura H."/>
            <person name="Ito Y."/>
            <person name="Tomita M."/>
            <person name="Arakawa K."/>
        </authorList>
    </citation>
    <scope>NUCLEOTIDE SEQUENCE</scope>
    <source>
        <tissue evidence="9">Whole body</tissue>
    </source>
</reference>
<dbReference type="SMART" id="SM00320">
    <property type="entry name" value="WD40"/>
    <property type="match status" value="6"/>
</dbReference>
<dbReference type="InterPro" id="IPR053826">
    <property type="entry name" value="WDR75"/>
</dbReference>
<dbReference type="InterPro" id="IPR015943">
    <property type="entry name" value="WD40/YVTN_repeat-like_dom_sf"/>
</dbReference>
<dbReference type="OrthoDB" id="4096at2759"/>
<dbReference type="GO" id="GO:0032040">
    <property type="term" value="C:small-subunit processome"/>
    <property type="evidence" value="ECO:0007669"/>
    <property type="project" value="InterPro"/>
</dbReference>
<evidence type="ECO:0000256" key="6">
    <source>
        <dbReference type="ARBA" id="ARBA00023163"/>
    </source>
</evidence>
<keyword evidence="2" id="KW-0690">Ribosome biogenesis</keyword>
<dbReference type="PANTHER" id="PTHR44215">
    <property type="entry name" value="WD REPEAT-CONTAINING PROTEIN 75"/>
    <property type="match status" value="1"/>
</dbReference>
<dbReference type="GO" id="GO:0006364">
    <property type="term" value="P:rRNA processing"/>
    <property type="evidence" value="ECO:0007669"/>
    <property type="project" value="UniProtKB-KW"/>
</dbReference>
<keyword evidence="5" id="KW-0677">Repeat</keyword>
<dbReference type="PANTHER" id="PTHR44215:SF1">
    <property type="entry name" value="WD REPEAT-CONTAINING PROTEIN 75"/>
    <property type="match status" value="1"/>
</dbReference>
<evidence type="ECO:0000256" key="4">
    <source>
        <dbReference type="ARBA" id="ARBA00022574"/>
    </source>
</evidence>
<dbReference type="InterPro" id="IPR001680">
    <property type="entry name" value="WD40_rpt"/>
</dbReference>
<dbReference type="SUPFAM" id="SSF50978">
    <property type="entry name" value="WD40 repeat-like"/>
    <property type="match status" value="1"/>
</dbReference>
<keyword evidence="3" id="KW-0698">rRNA processing</keyword>
<dbReference type="InterPro" id="IPR011047">
    <property type="entry name" value="Quinoprotein_ADH-like_sf"/>
</dbReference>
<evidence type="ECO:0000256" key="5">
    <source>
        <dbReference type="ARBA" id="ARBA00022737"/>
    </source>
</evidence>
<keyword evidence="7" id="KW-0539">Nucleus</keyword>
<evidence type="ECO:0000256" key="3">
    <source>
        <dbReference type="ARBA" id="ARBA00022552"/>
    </source>
</evidence>
<sequence>MEDWTVKVRSGSSLVSVKPIFSYDSKCLIVASGPNIKVYNVQSCECLHILRYHQANIVGLQEYKDNCLQFLSCSQDGIVVRWEIVEGTLLKVYKLKSQLEVVSFYAPFNTLTWFVNRRIPDPDRYRLYCYKMVNNNQFKLDILLSSALPSENAIAFGSQGNFVASIYENSLCITKLGTKEPERCRHLTGKVKLTCVVSHPKDDVVATGDDLGRVIVWSNIFSSKKVIRSIYHWHSLPVADLVFSTEGSYIYSGGGESCLVKWNLFSEEKWVLPRLGTPIRWVKDSPDSSHVVVCLEENTLRLIDPQRNIVGVIQGLTRGSFRGDPRQSVLSTGLLYDPQSKSIVLNGKAGHLQFYNVFEDKHMYELDISGRNFISNEREHLNYNVDISKAAVDERGQWLATVEYWSNGEVNPMIDLKFWEFNLTKQIFIMNTRVELPHNKEINCVIFRPYDASDTTPIVITTSEDCHFKTWALIDDTSFEGKQSWACILKSHYREHLPAGDACFSEDGSVLAIAVKNIATLWTDNGTQLEAALFQENNERPIKQLKFGKYSCKHLLVCHDGFSLYVWNVLSLSIAFTIHVAVQTIAVDITSDLMAVFVKDDDDGYQNLYLFKPDSPNPLFVKKNVSEKPVLSSLFVPKKMKNGTNEIKRSSLENSQLYFFNEDQCLLTMTDNHDDDFDSNLEKIKMKRTLPMTPFGFLQAQQKASGVKEIEQVPLVIQTTDSAKDSMDYPNPTYMDHFAICSKVLRSYLRPKPVEKSETNSTSGTITKECTGAKEDLRNRMESMETVFKQKLENFSNHITDFTFLRDSVHFTTS</sequence>
<evidence type="ECO:0000256" key="7">
    <source>
        <dbReference type="ARBA" id="ARBA00023242"/>
    </source>
</evidence>
<evidence type="ECO:0000256" key="2">
    <source>
        <dbReference type="ARBA" id="ARBA00022517"/>
    </source>
</evidence>
<dbReference type="InterPro" id="IPR057644">
    <property type="entry name" value="Beta-prop_WDR75_2nd"/>
</dbReference>
<evidence type="ECO:0000256" key="1">
    <source>
        <dbReference type="ARBA" id="ARBA00004604"/>
    </source>
</evidence>
<keyword evidence="4" id="KW-0853">WD repeat</keyword>
<name>A0A2L2Y659_PARTP</name>
<accession>A0A2L2Y659</accession>
<dbReference type="EMBL" id="IAAA01018345">
    <property type="protein sequence ID" value="LAA03487.1"/>
    <property type="molecule type" value="mRNA"/>
</dbReference>
<dbReference type="GO" id="GO:2000234">
    <property type="term" value="P:positive regulation of rRNA processing"/>
    <property type="evidence" value="ECO:0007669"/>
    <property type="project" value="TreeGrafter"/>
</dbReference>
<dbReference type="GO" id="GO:0045943">
    <property type="term" value="P:positive regulation of transcription by RNA polymerase I"/>
    <property type="evidence" value="ECO:0007669"/>
    <property type="project" value="InterPro"/>
</dbReference>
<dbReference type="InterPro" id="IPR036322">
    <property type="entry name" value="WD40_repeat_dom_sf"/>
</dbReference>
<comment type="subcellular location">
    <subcellularLocation>
        <location evidence="1">Nucleus</location>
        <location evidence="1">Nucleolus</location>
    </subcellularLocation>
</comment>
<feature type="domain" description="WD repeat-containing protein 75 second beta-propeller" evidence="8">
    <location>
        <begin position="334"/>
        <end position="663"/>
    </location>
</feature>
<keyword evidence="6" id="KW-0804">Transcription</keyword>
<dbReference type="AlphaFoldDB" id="A0A2L2Y659"/>
<evidence type="ECO:0000259" key="8">
    <source>
        <dbReference type="Pfam" id="PF23769"/>
    </source>
</evidence>
<protein>
    <submittedName>
        <fullName evidence="9">WD repeat-containing protein 75</fullName>
    </submittedName>
</protein>
<dbReference type="Pfam" id="PF23769">
    <property type="entry name" value="Beta-prop_WDR75_2nd"/>
    <property type="match status" value="1"/>
</dbReference>
<evidence type="ECO:0000313" key="9">
    <source>
        <dbReference type="EMBL" id="LAA03487.1"/>
    </source>
</evidence>